<dbReference type="SUPFAM" id="SSF55205">
    <property type="entry name" value="EPT/RTPC-like"/>
    <property type="match status" value="1"/>
</dbReference>
<proteinExistence type="inferred from homology"/>
<comment type="pathway">
    <text evidence="1 17 18">Metabolic intermediate biosynthesis; chorismate biosynthesis; chorismate from D-erythrose 4-phosphate and phosphoenolpyruvate: step 6/7.</text>
</comment>
<comment type="subunit">
    <text evidence="17 18">Homodimer.</text>
</comment>
<evidence type="ECO:0000256" key="15">
    <source>
        <dbReference type="ARBA" id="ARBA00023268"/>
    </source>
</evidence>
<feature type="binding site" evidence="17">
    <location>
        <begin position="177"/>
        <end position="180"/>
    </location>
    <ligand>
        <name>NAD(+)</name>
        <dbReference type="ChEBI" id="CHEBI:57540"/>
    </ligand>
</feature>
<comment type="pathway">
    <text evidence="17 18">Metabolic intermediate biosynthesis; chorismate biosynthesis; chorismate from D-erythrose 4-phosphate and phosphoenolpyruvate: step 2/7.</text>
</comment>
<comment type="similarity">
    <text evidence="17 18">In the 4th section; belongs to the type-I 3-dehydroquinase family.</text>
</comment>
<dbReference type="Proteomes" id="UP000094112">
    <property type="component" value="Unassembled WGS sequence"/>
</dbReference>
<comment type="catalytic activity">
    <reaction evidence="17 18">
        <text>3-dehydroquinate = 3-dehydroshikimate + H2O</text>
        <dbReference type="Rhea" id="RHEA:21096"/>
        <dbReference type="ChEBI" id="CHEBI:15377"/>
        <dbReference type="ChEBI" id="CHEBI:16630"/>
        <dbReference type="ChEBI" id="CHEBI:32364"/>
        <dbReference type="EC" id="4.2.1.10"/>
    </reaction>
</comment>
<feature type="binding site" evidence="17">
    <location>
        <begin position="46"/>
        <end position="48"/>
    </location>
    <ligand>
        <name>NAD(+)</name>
        <dbReference type="ChEBI" id="CHEBI:57540"/>
    </ligand>
</feature>
<feature type="binding site" evidence="17">
    <location>
        <position position="128"/>
    </location>
    <ligand>
        <name>7-phospho-2-dehydro-3-deoxy-D-arabino-heptonate</name>
        <dbReference type="ChEBI" id="CHEBI:58394"/>
    </ligand>
</feature>
<comment type="similarity">
    <text evidence="2">Belongs to the EPSP synthase family.</text>
</comment>
<evidence type="ECO:0000256" key="13">
    <source>
        <dbReference type="ARBA" id="ARBA00023141"/>
    </source>
</evidence>
<evidence type="ECO:0000256" key="7">
    <source>
        <dbReference type="ARBA" id="ARBA00022741"/>
    </source>
</evidence>
<feature type="region of interest" description="Shikimate dehydrogenase" evidence="17">
    <location>
        <begin position="1252"/>
        <end position="1536"/>
    </location>
</feature>
<comment type="similarity">
    <text evidence="17 18">In the 2nd section; belongs to the EPSP synthase family.</text>
</comment>
<feature type="binding site" evidence="17">
    <location>
        <begin position="112"/>
        <end position="114"/>
    </location>
    <ligand>
        <name>NAD(+)</name>
        <dbReference type="ChEBI" id="CHEBI:57540"/>
    </ligand>
</feature>
<evidence type="ECO:0000256" key="9">
    <source>
        <dbReference type="ARBA" id="ARBA00022833"/>
    </source>
</evidence>
<keyword evidence="8 17" id="KW-0418">Kinase</keyword>
<dbReference type="FunFam" id="3.65.10.10:FF:000008">
    <property type="entry name" value="Pentafunctional AROM polypeptide"/>
    <property type="match status" value="1"/>
</dbReference>
<dbReference type="FunFam" id="3.40.50.300:FF:001256">
    <property type="entry name" value="Pentafunctional AROM polypeptide"/>
    <property type="match status" value="1"/>
</dbReference>
<dbReference type="EC" id="1.1.1.25" evidence="17"/>
<feature type="active site" description="For EPSP synthase activity" evidence="17">
    <location>
        <position position="821"/>
    </location>
</feature>
<keyword evidence="15 17" id="KW-0511">Multifunctional enzyme</keyword>
<dbReference type="InterPro" id="IPR036968">
    <property type="entry name" value="Enolpyruvate_Tfrase_sf"/>
</dbReference>
<feature type="binding site" evidence="17">
    <location>
        <position position="159"/>
    </location>
    <ligand>
        <name>NAD(+)</name>
        <dbReference type="ChEBI" id="CHEBI:57540"/>
    </ligand>
</feature>
<dbReference type="InterPro" id="IPR000623">
    <property type="entry name" value="Shikimate_kinase/TSH1"/>
</dbReference>
<dbReference type="SUPFAM" id="SSF51735">
    <property type="entry name" value="NAD(P)-binding Rossmann-fold domains"/>
    <property type="match status" value="1"/>
</dbReference>
<dbReference type="Gene3D" id="3.40.50.1970">
    <property type="match status" value="1"/>
</dbReference>
<accession>A0A1E3P8X0</accession>
<name>A0A1E3P8X0_WICAA</name>
<gene>
    <name evidence="24" type="ORF">WICANDRAFT_86575</name>
</gene>
<evidence type="ECO:0000256" key="17">
    <source>
        <dbReference type="HAMAP-Rule" id="MF_03143"/>
    </source>
</evidence>
<comment type="subcellular location">
    <subcellularLocation>
        <location evidence="17 18">Cytoplasm</location>
    </subcellularLocation>
</comment>
<dbReference type="InterPro" id="IPR056179">
    <property type="entry name" value="DHQS_C"/>
</dbReference>
<dbReference type="InterPro" id="IPR023193">
    <property type="entry name" value="EPSP_synthase_CS"/>
</dbReference>
<dbReference type="InterPro" id="IPR036291">
    <property type="entry name" value="NAD(P)-bd_dom_sf"/>
</dbReference>
<dbReference type="UniPathway" id="UPA00053">
    <property type="reaction ID" value="UER00085"/>
</dbReference>
<comment type="catalytic activity">
    <reaction evidence="16">
        <text>3-phosphoshikimate + phosphoenolpyruvate = 5-O-(1-carboxyvinyl)-3-phosphoshikimate + phosphate</text>
        <dbReference type="Rhea" id="RHEA:21256"/>
        <dbReference type="ChEBI" id="CHEBI:43474"/>
        <dbReference type="ChEBI" id="CHEBI:57701"/>
        <dbReference type="ChEBI" id="CHEBI:58702"/>
        <dbReference type="ChEBI" id="CHEBI:145989"/>
        <dbReference type="EC" id="2.5.1.19"/>
    </reaction>
    <physiologicalReaction direction="left-to-right" evidence="16">
        <dbReference type="Rhea" id="RHEA:21257"/>
    </physiologicalReaction>
</comment>
<evidence type="ECO:0000259" key="20">
    <source>
        <dbReference type="Pfam" id="PF01761"/>
    </source>
</evidence>
<dbReference type="CDD" id="cd00464">
    <property type="entry name" value="SK"/>
    <property type="match status" value="1"/>
</dbReference>
<dbReference type="Gene3D" id="3.20.20.70">
    <property type="entry name" value="Aldolase class I"/>
    <property type="match status" value="1"/>
</dbReference>
<sequence>MASSGHVEKVRILNKDTIHIGYDLQDHIIDQLITTEKSSTYVIITDSNIVKKGYLDSYLTKFQSKLNNDQRVLSYVVSPGEANKTRETKAKIEDYLLSKGCTRDTVILAIGGGVIGDMIGFVAATFMRGVRVVQVPTTLLAMVDSSIGGKTAVDTPLGKNFIGSFWQPQYVFVDLTFLSTLPEREFINGMAEVIKTAAIWNEDEFTRLEQNASKFLATIKKRNSAGDTDLTPIKEHVFKLVSESIKVKAEVVSADEREGGLRNLLNFGHSIGHAYEAILTPQALHGECVAIGSVKEAELSRYLGILSPVAVARLAKIFTAYGLPISVDDKNFRKIVKSKKTPVDTLLKKMAIDKKNDGSKKKVVLLKAIGECYEKSASFVNDEDLRFVLTDETKVFPFQNDSTFNATIIPPGSKSISNRALVLAALSEGECKITNLLHSDDTEHMLNAIAKLKGAEISWKDNGETLIIKGNGGDLKSTDQELYLGNAGTASRFLTSVATLVKSHQGQNHVVLTGNKRMTERPIGPLVDALRSNGAKIDYLKNEGSLPLKISTTPLKGGHIELAATISSQYVSSLLMAAPYAETPVTLKLIGGKPISILYIDMTIELMKKFGIEVEKLPNYTYAIPKGSYVAPSEFVIESDASSSTYPLAFAAMTGSTVTVPNIGSSSLQGDARFARDVLKPMGCKVVQTETSTTVTGPPRGSLKPLPEVDMEPMTDAFLTASVLAAIATDGGENRTNIIGIANQRVKECDRIAAMVHQLNKFGVVANELPDGISIQGVKISDLKTPEEGIFSYDDHRVAMSFSLLAGMVNNGPVTIEERHCTGKTWPGWWDVLHSSLQAKLDGFEPAQVETKQQINNKSIIVIGMRAAGKSTLSKWISSSLGYKIIDLDTVFEAQYGDIREFIKKNSWEEFRSLEIKVYESIISKHSHNTVISTGGGIVESNVARAHLSNYAKEGGIVLHIERNLDNTVQFLSEDATRPRYVEEIEQVWKIREPLYNEVSNFHFFAPFCNSNKEFLELRKNFEHYIFKIIGHQNINFEEFKRSFAYVLDIEDVEDEAEHLEVNSYGANAIELVLTKPYSKRFIEQSISILRKYTDLTSILTLTSTKDLAKYEEIVNLAFKNGIDFVTLDLTLEAELLRRLINNSGYTKIIGSYVDTTGELKWGNDVFLGYYKFAQVLNADLIKLVGTATSIVDNFELENFRAKLADSNLISYNLSDFGVLSRVTNPLLTPISKSESIKQLNSLYYKIGGGLTKKYYVVGTPISHSKSPILHKTGFEILGLPHSFEKFETDDVKKVGELLKDPQFGGAAVTIPLKLDIMEYLDELTESATLIGAVNTVIPLGSGKFKGTNTDWIGIKDSLLNQGFPNVSADSEINGLVVGAGGTSRAAIYALSQLGCKTIYMINRTSSKLQLIKDHFPEDFNIHILDSIDDVENSKPISVAISCVPSDLPMDPTLLNKLERLLNKGAANKGKAGFTPMLLDCAYKPRVTPVMELAKAKFEWNIVSGEEMLVNQGVAQFKIWNSTVPPYKAISDAVNN</sequence>
<dbReference type="InterPro" id="IPR008289">
    <property type="entry name" value="Pentafunct_AroM"/>
</dbReference>
<dbReference type="FunFam" id="1.20.1090.10:FF:000007">
    <property type="entry name" value="Pentafunctional AROM polypeptide"/>
    <property type="match status" value="1"/>
</dbReference>
<evidence type="ECO:0000256" key="10">
    <source>
        <dbReference type="ARBA" id="ARBA00022840"/>
    </source>
</evidence>
<feature type="binding site" evidence="17">
    <location>
        <position position="269"/>
    </location>
    <ligand>
        <name>7-phospho-2-dehydro-3-deoxy-D-arabino-heptonate</name>
        <dbReference type="ChEBI" id="CHEBI:58394"/>
    </ligand>
</feature>
<feature type="binding site" evidence="17">
    <location>
        <position position="117"/>
    </location>
    <ligand>
        <name>NAD(+)</name>
        <dbReference type="ChEBI" id="CHEBI:57540"/>
    </ligand>
</feature>
<dbReference type="Gene3D" id="3.40.50.300">
    <property type="entry name" value="P-loop containing nucleotide triphosphate hydrolases"/>
    <property type="match status" value="1"/>
</dbReference>
<dbReference type="Pfam" id="PF01487">
    <property type="entry name" value="DHquinase_I"/>
    <property type="match status" value="1"/>
</dbReference>
<comment type="catalytic activity">
    <reaction evidence="17 18">
        <text>shikimate + ATP = 3-phosphoshikimate + ADP + H(+)</text>
        <dbReference type="Rhea" id="RHEA:13121"/>
        <dbReference type="ChEBI" id="CHEBI:15378"/>
        <dbReference type="ChEBI" id="CHEBI:30616"/>
        <dbReference type="ChEBI" id="CHEBI:36208"/>
        <dbReference type="ChEBI" id="CHEBI:145989"/>
        <dbReference type="ChEBI" id="CHEBI:456216"/>
        <dbReference type="EC" id="2.7.1.71"/>
    </reaction>
</comment>
<dbReference type="GO" id="GO:0003855">
    <property type="term" value="F:3-dehydroquinate dehydratase activity"/>
    <property type="evidence" value="ECO:0007669"/>
    <property type="project" value="UniProtKB-UniRule"/>
</dbReference>
<dbReference type="OrthoDB" id="197068at2759"/>
<dbReference type="FunFam" id="3.65.10.10:FF:000007">
    <property type="entry name" value="Pentafunctional AROM polypeptide"/>
    <property type="match status" value="1"/>
</dbReference>
<dbReference type="SUPFAM" id="SSF53223">
    <property type="entry name" value="Aminoacid dehydrogenase-like, N-terminal domain"/>
    <property type="match status" value="1"/>
</dbReference>
<feature type="binding site" evidence="17">
    <location>
        <position position="248"/>
    </location>
    <ligand>
        <name>7-phospho-2-dehydro-3-deoxy-D-arabino-heptonate</name>
        <dbReference type="ChEBI" id="CHEBI:58394"/>
    </ligand>
</feature>
<keyword evidence="11 17" id="KW-0521">NADP</keyword>
<keyword evidence="7 17" id="KW-0547">Nucleotide-binding</keyword>
<dbReference type="Pfam" id="PF18317">
    <property type="entry name" value="SDH_C"/>
    <property type="match status" value="1"/>
</dbReference>
<dbReference type="NCBIfam" id="TIGR01809">
    <property type="entry name" value="Shik-DH-AROM"/>
    <property type="match status" value="1"/>
</dbReference>
<evidence type="ECO:0000259" key="21">
    <source>
        <dbReference type="Pfam" id="PF08501"/>
    </source>
</evidence>
<dbReference type="CDD" id="cd00502">
    <property type="entry name" value="DHQase_I"/>
    <property type="match status" value="1"/>
</dbReference>
<comment type="similarity">
    <text evidence="17">In the N-terminal section; belongs to the sugar phosphate cyclases superfamily. Dehydroquinate synthase family.</text>
</comment>
<evidence type="ECO:0000256" key="11">
    <source>
        <dbReference type="ARBA" id="ARBA00022857"/>
    </source>
</evidence>
<dbReference type="Gene3D" id="3.40.50.720">
    <property type="entry name" value="NAD(P)-binding Rossmann-like Domain"/>
    <property type="match status" value="1"/>
</dbReference>
<keyword evidence="6 17" id="KW-0479">Metal-binding</keyword>
<evidence type="ECO:0000256" key="4">
    <source>
        <dbReference type="ARBA" id="ARBA00022605"/>
    </source>
</evidence>
<feature type="binding site" evidence="17">
    <location>
        <begin position="864"/>
        <end position="871"/>
    </location>
    <ligand>
        <name>ATP</name>
        <dbReference type="ChEBI" id="CHEBI:30616"/>
    </ligand>
</feature>
<evidence type="ECO:0000256" key="6">
    <source>
        <dbReference type="ARBA" id="ARBA00022723"/>
    </source>
</evidence>
<dbReference type="InterPro" id="IPR001381">
    <property type="entry name" value="DHquinase_I"/>
</dbReference>
<comment type="catalytic activity">
    <reaction evidence="17 18">
        <text>7-phospho-2-dehydro-3-deoxy-D-arabino-heptonate = 3-dehydroquinate + phosphate</text>
        <dbReference type="Rhea" id="RHEA:21968"/>
        <dbReference type="ChEBI" id="CHEBI:32364"/>
        <dbReference type="ChEBI" id="CHEBI:43474"/>
        <dbReference type="ChEBI" id="CHEBI:58394"/>
        <dbReference type="EC" id="4.2.3.4"/>
    </reaction>
</comment>
<evidence type="ECO:0000256" key="3">
    <source>
        <dbReference type="ARBA" id="ARBA00022490"/>
    </source>
</evidence>
<feature type="binding site" evidence="17">
    <location>
        <position position="269"/>
    </location>
    <ligand>
        <name>Zn(2+)</name>
        <dbReference type="ChEBI" id="CHEBI:29105"/>
        <note>catalytic</note>
    </ligand>
</feature>
<comment type="similarity">
    <text evidence="17 18">In the C-terminal section; belongs to the shikimate dehydrogenase family.</text>
</comment>
<evidence type="ECO:0000256" key="8">
    <source>
        <dbReference type="ARBA" id="ARBA00022777"/>
    </source>
</evidence>
<evidence type="ECO:0000256" key="18">
    <source>
        <dbReference type="PIRNR" id="PIRNR000514"/>
    </source>
</evidence>
<dbReference type="SUPFAM" id="SSF52540">
    <property type="entry name" value="P-loop containing nucleoside triphosphate hydrolases"/>
    <property type="match status" value="1"/>
</dbReference>
<keyword evidence="3 17" id="KW-0963">Cytoplasm</keyword>
<dbReference type="Pfam" id="PF01202">
    <property type="entry name" value="SKI"/>
    <property type="match status" value="1"/>
</dbReference>
<feature type="binding site" evidence="17">
    <location>
        <position position="285"/>
    </location>
    <ligand>
        <name>Zn(2+)</name>
        <dbReference type="ChEBI" id="CHEBI:29105"/>
        <note>catalytic</note>
    </ligand>
</feature>
<dbReference type="Gene3D" id="3.65.10.10">
    <property type="entry name" value="Enolpyruvate transferase domain"/>
    <property type="match status" value="2"/>
</dbReference>
<dbReference type="STRING" id="683960.A0A1E3P8X0"/>
<dbReference type="GO" id="GO:0005524">
    <property type="term" value="F:ATP binding"/>
    <property type="evidence" value="ECO:0007669"/>
    <property type="project" value="UniProtKB-UniRule"/>
</dbReference>
<dbReference type="InterPro" id="IPR030960">
    <property type="entry name" value="DHQS/DOIS_N"/>
</dbReference>
<dbReference type="InterPro" id="IPR013785">
    <property type="entry name" value="Aldolase_TIM"/>
</dbReference>
<feature type="binding site" evidence="17">
    <location>
        <position position="188"/>
    </location>
    <ligand>
        <name>NAD(+)</name>
        <dbReference type="ChEBI" id="CHEBI:57540"/>
    </ligand>
</feature>
<feature type="binding site" evidence="17">
    <location>
        <position position="144"/>
    </location>
    <ligand>
        <name>7-phospho-2-dehydro-3-deoxy-D-arabino-heptonate</name>
        <dbReference type="ChEBI" id="CHEBI:58394"/>
    </ligand>
</feature>
<dbReference type="PANTHER" id="PTHR21090:SF5">
    <property type="entry name" value="PENTAFUNCTIONAL AROM POLYPEPTIDE"/>
    <property type="match status" value="1"/>
</dbReference>
<evidence type="ECO:0000313" key="24">
    <source>
        <dbReference type="EMBL" id="ODQ61664.1"/>
    </source>
</evidence>
<feature type="binding site" evidence="17">
    <location>
        <position position="285"/>
    </location>
    <ligand>
        <name>7-phospho-2-dehydro-3-deoxy-D-arabino-heptonate</name>
        <dbReference type="ChEBI" id="CHEBI:58394"/>
    </ligand>
</feature>
<dbReference type="InterPro" id="IPR046346">
    <property type="entry name" value="Aminoacid_DH-like_N_sf"/>
</dbReference>
<comment type="caution">
    <text evidence="17">Lacks conserved residue(s) required for the propagation of feature annotation.</text>
</comment>
<dbReference type="PIRSF" id="PIRSF000514">
    <property type="entry name" value="Pentafunct_AroM"/>
    <property type="match status" value="1"/>
</dbReference>
<dbReference type="EC" id="4.2.3.4" evidence="17"/>
<dbReference type="InterPro" id="IPR027417">
    <property type="entry name" value="P-loop_NTPase"/>
</dbReference>
<keyword evidence="12 17" id="KW-0560">Oxidoreductase</keyword>
<dbReference type="InterPro" id="IPR041121">
    <property type="entry name" value="SDH_C"/>
</dbReference>
<dbReference type="InterPro" id="IPR006264">
    <property type="entry name" value="EPSP_synthase"/>
</dbReference>
<dbReference type="Pfam" id="PF08501">
    <property type="entry name" value="Shikimate_dh_N"/>
    <property type="match status" value="1"/>
</dbReference>
<dbReference type="PRINTS" id="PR01100">
    <property type="entry name" value="SHIKIMTKNASE"/>
</dbReference>
<comment type="pathway">
    <text evidence="17 18">Metabolic intermediate biosynthesis; chorismate biosynthesis; chorismate from D-erythrose 4-phosphate and phosphoenolpyruvate: step 5/7.</text>
</comment>
<evidence type="ECO:0000259" key="22">
    <source>
        <dbReference type="Pfam" id="PF18317"/>
    </source>
</evidence>
<comment type="similarity">
    <text evidence="17 18">In the 3rd section; belongs to the shikimate kinase family.</text>
</comment>
<keyword evidence="5 17" id="KW-0808">Transferase</keyword>
<evidence type="ECO:0000313" key="25">
    <source>
        <dbReference type="Proteomes" id="UP000094112"/>
    </source>
</evidence>
<feature type="binding site" evidence="17">
    <location>
        <position position="354"/>
    </location>
    <ligand>
        <name>7-phospho-2-dehydro-3-deoxy-D-arabino-heptonate</name>
        <dbReference type="ChEBI" id="CHEBI:58394"/>
    </ligand>
</feature>
<dbReference type="FunFam" id="3.40.50.1970:FF:000007">
    <property type="entry name" value="Pentafunctional AROM polypeptide"/>
    <property type="match status" value="1"/>
</dbReference>
<dbReference type="RefSeq" id="XP_019040871.1">
    <property type="nucleotide sequence ID" value="XM_019186053.1"/>
</dbReference>
<feature type="binding site" evidence="17">
    <location>
        <position position="150"/>
    </location>
    <ligand>
        <name>7-phospho-2-dehydro-3-deoxy-D-arabino-heptonate</name>
        <dbReference type="ChEBI" id="CHEBI:58394"/>
    </ligand>
</feature>
<feature type="active site" description="Proton acceptor; for 3-dehydroquinate synthase activity" evidence="17">
    <location>
        <position position="273"/>
    </location>
</feature>
<feature type="domain" description="SDH C-terminal" evidence="22">
    <location>
        <begin position="1505"/>
        <end position="1534"/>
    </location>
</feature>
<feature type="domain" description="3-dehydroquinate synthase C-terminal" evidence="23">
    <location>
        <begin position="189"/>
        <end position="356"/>
    </location>
</feature>
<dbReference type="Gene3D" id="3.40.50.10860">
    <property type="entry name" value="Leucine Dehydrogenase, chain A, domain 1"/>
    <property type="match status" value="1"/>
</dbReference>
<keyword evidence="9 17" id="KW-0862">Zinc</keyword>
<evidence type="ECO:0000259" key="23">
    <source>
        <dbReference type="Pfam" id="PF24621"/>
    </source>
</evidence>
<feature type="domain" description="Enolpyruvate transferase" evidence="19">
    <location>
        <begin position="402"/>
        <end position="833"/>
    </location>
</feature>
<evidence type="ECO:0000256" key="12">
    <source>
        <dbReference type="ARBA" id="ARBA00023002"/>
    </source>
</evidence>
<evidence type="ECO:0000256" key="2">
    <source>
        <dbReference type="ARBA" id="ARBA00009948"/>
    </source>
</evidence>
<comment type="pathway">
    <text evidence="17 18">Metabolic intermediate biosynthesis; chorismate biosynthesis; chorismate from D-erythrose 4-phosphate and phosphoenolpyruvate: step 3/7.</text>
</comment>
<evidence type="ECO:0000256" key="14">
    <source>
        <dbReference type="ARBA" id="ARBA00023239"/>
    </source>
</evidence>
<keyword evidence="4 17" id="KW-0028">Amino-acid biosynthesis</keyword>
<dbReference type="Pfam" id="PF01761">
    <property type="entry name" value="DHQ_synthase"/>
    <property type="match status" value="1"/>
</dbReference>
<dbReference type="Pfam" id="PF24621">
    <property type="entry name" value="DHQS_C"/>
    <property type="match status" value="1"/>
</dbReference>
<dbReference type="SUPFAM" id="SSF56796">
    <property type="entry name" value="Dehydroquinate synthase-like"/>
    <property type="match status" value="1"/>
</dbReference>
<dbReference type="InterPro" id="IPR013792">
    <property type="entry name" value="RNA3'P_cycl/enolpyr_Trfase_a/b"/>
</dbReference>
<comment type="similarity">
    <text evidence="18">In the N-terminal section; belongs to the dehydroquinate synthase family.</text>
</comment>
<comment type="cofactor">
    <cofactor evidence="17 18">
        <name>Zn(2+)</name>
        <dbReference type="ChEBI" id="CHEBI:29105"/>
    </cofactor>
    <text evidence="17 18">Binds 2 Zn(2+) ions per subunit.</text>
</comment>
<dbReference type="Gene3D" id="1.20.1090.10">
    <property type="entry name" value="Dehydroquinate synthase-like - alpha domain"/>
    <property type="match status" value="1"/>
</dbReference>
<dbReference type="GO" id="GO:0008652">
    <property type="term" value="P:amino acid biosynthetic process"/>
    <property type="evidence" value="ECO:0007669"/>
    <property type="project" value="UniProtKB-KW"/>
</dbReference>
<dbReference type="GO" id="GO:0005737">
    <property type="term" value="C:cytoplasm"/>
    <property type="evidence" value="ECO:0007669"/>
    <property type="project" value="UniProtKB-SubCell"/>
</dbReference>
<feature type="active site" description="Schiff-base intermediate with substrate; for 3-dehydroquinate dehydratase activity" evidence="17">
    <location>
        <position position="1183"/>
    </location>
</feature>
<dbReference type="GeneID" id="30203299"/>
<feature type="binding site" evidence="17">
    <location>
        <begin position="137"/>
        <end position="138"/>
    </location>
    <ligand>
        <name>NAD(+)</name>
        <dbReference type="ChEBI" id="CHEBI:57540"/>
    </ligand>
</feature>
<comment type="pathway">
    <text evidence="17 18">Metabolic intermediate biosynthesis; chorismate biosynthesis; chorismate from D-erythrose 4-phosphate and phosphoenolpyruvate: step 4/7.</text>
</comment>
<dbReference type="GO" id="GO:0046872">
    <property type="term" value="F:metal ion binding"/>
    <property type="evidence" value="ECO:0007669"/>
    <property type="project" value="UniProtKB-UniRule"/>
</dbReference>
<dbReference type="CDD" id="cd01065">
    <property type="entry name" value="NAD_bind_Shikimate_DH"/>
    <property type="match status" value="1"/>
</dbReference>
<feature type="binding site" evidence="17">
    <location>
        <begin position="192"/>
        <end position="195"/>
    </location>
    <ligand>
        <name>7-phospho-2-dehydro-3-deoxy-D-arabino-heptonate</name>
        <dbReference type="ChEBI" id="CHEBI:58394"/>
    </ligand>
</feature>
<comment type="catalytic activity">
    <reaction evidence="17 18">
        <text>shikimate + NADP(+) = 3-dehydroshikimate + NADPH + H(+)</text>
        <dbReference type="Rhea" id="RHEA:17737"/>
        <dbReference type="ChEBI" id="CHEBI:15378"/>
        <dbReference type="ChEBI" id="CHEBI:16630"/>
        <dbReference type="ChEBI" id="CHEBI:36208"/>
        <dbReference type="ChEBI" id="CHEBI:57783"/>
        <dbReference type="ChEBI" id="CHEBI:58349"/>
        <dbReference type="EC" id="1.1.1.25"/>
    </reaction>
</comment>
<dbReference type="HAMAP" id="MF_00210">
    <property type="entry name" value="EPSP_synth"/>
    <property type="match status" value="1"/>
</dbReference>
<dbReference type="GO" id="GO:0003866">
    <property type="term" value="F:3-phosphoshikimate 1-carboxyvinyltransferase activity"/>
    <property type="evidence" value="ECO:0007669"/>
    <property type="project" value="UniProtKB-UniRule"/>
</dbReference>
<reference evidence="24 25" key="1">
    <citation type="journal article" date="2016" name="Proc. Natl. Acad. Sci. U.S.A.">
        <title>Comparative genomics of biotechnologically important yeasts.</title>
        <authorList>
            <person name="Riley R."/>
            <person name="Haridas S."/>
            <person name="Wolfe K.H."/>
            <person name="Lopes M.R."/>
            <person name="Hittinger C.T."/>
            <person name="Goeker M."/>
            <person name="Salamov A.A."/>
            <person name="Wisecaver J.H."/>
            <person name="Long T.M."/>
            <person name="Calvey C.H."/>
            <person name="Aerts A.L."/>
            <person name="Barry K.W."/>
            <person name="Choi C."/>
            <person name="Clum A."/>
            <person name="Coughlan A.Y."/>
            <person name="Deshpande S."/>
            <person name="Douglass A.P."/>
            <person name="Hanson S.J."/>
            <person name="Klenk H.-P."/>
            <person name="LaButti K.M."/>
            <person name="Lapidus A."/>
            <person name="Lindquist E.A."/>
            <person name="Lipzen A.M."/>
            <person name="Meier-Kolthoff J.P."/>
            <person name="Ohm R.A."/>
            <person name="Otillar R.P."/>
            <person name="Pangilinan J.L."/>
            <person name="Peng Y."/>
            <person name="Rokas A."/>
            <person name="Rosa C.A."/>
            <person name="Scheuner C."/>
            <person name="Sibirny A.A."/>
            <person name="Slot J.C."/>
            <person name="Stielow J.B."/>
            <person name="Sun H."/>
            <person name="Kurtzman C.P."/>
            <person name="Blackwell M."/>
            <person name="Grigoriev I.V."/>
            <person name="Jeffries T.W."/>
        </authorList>
    </citation>
    <scope>NUCLEOTIDE SEQUENCE [LARGE SCALE GENOMIC DNA]</scope>
    <source>
        <strain evidence="25">ATCC 58044 / CBS 1984 / NCYC 433 / NRRL Y-366-8</strain>
    </source>
</reference>
<feature type="binding site" evidence="17">
    <location>
        <position position="192"/>
    </location>
    <ligand>
        <name>Zn(2+)</name>
        <dbReference type="ChEBI" id="CHEBI:29105"/>
        <note>catalytic</note>
    </ligand>
</feature>
<keyword evidence="13 17" id="KW-0057">Aromatic amino acid biosynthesis</keyword>
<dbReference type="InterPro" id="IPR001986">
    <property type="entry name" value="Enolpyruvate_Tfrase_dom"/>
</dbReference>
<dbReference type="EC" id="2.5.1.19" evidence="17"/>
<keyword evidence="10 17" id="KW-0067">ATP-binding</keyword>
<protein>
    <recommendedName>
        <fullName evidence="17">Pentafunctional AROM polypeptide</fullName>
    </recommendedName>
    <domain>
        <recommendedName>
            <fullName evidence="17">3-dehydroquinate synthase</fullName>
            <shortName evidence="17">DHQS</shortName>
            <ecNumber evidence="17">4.2.3.4</ecNumber>
        </recommendedName>
    </domain>
    <domain>
        <recommendedName>
            <fullName evidence="17">3-phosphoshikimate 1-carboxyvinyltransferase</fullName>
            <ecNumber evidence="17">2.5.1.19</ecNumber>
        </recommendedName>
        <alternativeName>
            <fullName evidence="17">5-enolpyruvylshikimate-3-phosphate synthase</fullName>
            <shortName evidence="17">EPSP synthase</shortName>
            <shortName evidence="17">EPSPS</shortName>
        </alternativeName>
    </domain>
    <domain>
        <recommendedName>
            <fullName evidence="17">Shikimate kinase</fullName>
            <shortName evidence="17">SK</shortName>
            <ecNumber evidence="17">2.7.1.71</ecNumber>
        </recommendedName>
    </domain>
    <domain>
        <recommendedName>
            <fullName evidence="17">3-dehydroquinate dehydratase</fullName>
            <shortName evidence="17">3-dehydroquinase</shortName>
            <ecNumber evidence="17">4.2.1.10</ecNumber>
        </recommendedName>
    </domain>
    <domain>
        <recommendedName>
            <fullName evidence="17">Shikimate dehydrogenase</fullName>
            <ecNumber evidence="17">1.1.1.25</ecNumber>
        </recommendedName>
    </domain>
</protein>
<dbReference type="EC" id="2.7.1.71" evidence="17"/>
<evidence type="ECO:0000259" key="19">
    <source>
        <dbReference type="Pfam" id="PF00275"/>
    </source>
</evidence>
<feature type="domain" description="3-dehydroquinate synthase N-terminal" evidence="20">
    <location>
        <begin position="75"/>
        <end position="187"/>
    </location>
</feature>
<evidence type="ECO:0000256" key="5">
    <source>
        <dbReference type="ARBA" id="ARBA00022679"/>
    </source>
</evidence>
<dbReference type="InterPro" id="IPR031322">
    <property type="entry name" value="Shikimate/glucono_kinase"/>
</dbReference>
<dbReference type="GO" id="GO:0009073">
    <property type="term" value="P:aromatic amino acid family biosynthetic process"/>
    <property type="evidence" value="ECO:0007669"/>
    <property type="project" value="UniProtKB-UniRule"/>
</dbReference>
<dbReference type="EC" id="4.2.1.10" evidence="17"/>
<feature type="binding site" evidence="17">
    <location>
        <begin position="262"/>
        <end position="266"/>
    </location>
    <ligand>
        <name>7-phospho-2-dehydro-3-deoxy-D-arabino-heptonate</name>
        <dbReference type="ChEBI" id="CHEBI:58394"/>
    </ligand>
</feature>
<dbReference type="HAMAP" id="MF_00109">
    <property type="entry name" value="Shikimate_kinase"/>
    <property type="match status" value="1"/>
</dbReference>
<keyword evidence="14 17" id="KW-0456">Lyase</keyword>
<dbReference type="GO" id="GO:0004765">
    <property type="term" value="F:shikimate kinase activity"/>
    <property type="evidence" value="ECO:0007669"/>
    <property type="project" value="UniProtKB-UniRule"/>
</dbReference>
<dbReference type="CDD" id="cd08195">
    <property type="entry name" value="DHQS"/>
    <property type="match status" value="1"/>
</dbReference>
<dbReference type="NCBIfam" id="TIGR01357">
    <property type="entry name" value="aroB"/>
    <property type="match status" value="1"/>
</dbReference>
<dbReference type="SUPFAM" id="SSF51569">
    <property type="entry name" value="Aldolase"/>
    <property type="match status" value="1"/>
</dbReference>
<dbReference type="PROSITE" id="PS00885">
    <property type="entry name" value="EPSP_SYNTHASE_2"/>
    <property type="match status" value="1"/>
</dbReference>
<feature type="active site" description="Proton acceptor; for 3-dehydroquinate synthase activity" evidence="17">
    <location>
        <position position="258"/>
    </location>
</feature>
<dbReference type="NCBIfam" id="TIGR01356">
    <property type="entry name" value="aroA"/>
    <property type="match status" value="1"/>
</dbReference>
<dbReference type="Pfam" id="PF00275">
    <property type="entry name" value="EPSP_synthase"/>
    <property type="match status" value="1"/>
</dbReference>
<dbReference type="InterPro" id="IPR013708">
    <property type="entry name" value="Shikimate_DH-bd_N"/>
</dbReference>
<dbReference type="InterPro" id="IPR010110">
    <property type="entry name" value="Shikimate_DH_AroM-type"/>
</dbReference>
<feature type="binding site" evidence="17">
    <location>
        <begin position="81"/>
        <end position="84"/>
    </location>
    <ligand>
        <name>NAD(+)</name>
        <dbReference type="ChEBI" id="CHEBI:57540"/>
    </ligand>
</feature>
<dbReference type="GO" id="GO:0003856">
    <property type="term" value="F:3-dehydroquinate synthase activity"/>
    <property type="evidence" value="ECO:0007669"/>
    <property type="project" value="UniProtKB-UniRule"/>
</dbReference>
<comment type="function">
    <text evidence="17 18">The AROM polypeptide catalyzes 5 consecutive enzymatic reactions in prechorismate polyaromatic amino acid biosynthesis.</text>
</comment>
<dbReference type="GO" id="GO:0004764">
    <property type="term" value="F:shikimate 3-dehydrogenase (NADP+) activity"/>
    <property type="evidence" value="ECO:0007669"/>
    <property type="project" value="UniProtKB-UniRule"/>
</dbReference>
<organism evidence="24 25">
    <name type="scientific">Wickerhamomyces anomalus (strain ATCC 58044 / CBS 1984 / NCYC 433 / NRRL Y-366-8)</name>
    <name type="common">Yeast</name>
    <name type="synonym">Hansenula anomala</name>
    <dbReference type="NCBI Taxonomy" id="683960"/>
    <lineage>
        <taxon>Eukaryota</taxon>
        <taxon>Fungi</taxon>
        <taxon>Dikarya</taxon>
        <taxon>Ascomycota</taxon>
        <taxon>Saccharomycotina</taxon>
        <taxon>Saccharomycetes</taxon>
        <taxon>Phaffomycetales</taxon>
        <taxon>Wickerhamomycetaceae</taxon>
        <taxon>Wickerhamomyces</taxon>
    </lineage>
</organism>
<dbReference type="InterPro" id="IPR016037">
    <property type="entry name" value="DHQ_synth_AroB"/>
</dbReference>
<feature type="domain" description="Shikimate dehydrogenase substrate binding N-terminal" evidence="21">
    <location>
        <begin position="1257"/>
        <end position="1337"/>
    </location>
</feature>
<keyword evidence="25" id="KW-1185">Reference proteome</keyword>
<evidence type="ECO:0000256" key="1">
    <source>
        <dbReference type="ARBA" id="ARBA00004811"/>
    </source>
</evidence>
<dbReference type="CDD" id="cd01556">
    <property type="entry name" value="EPSP_synthase"/>
    <property type="match status" value="1"/>
</dbReference>
<evidence type="ECO:0000256" key="16">
    <source>
        <dbReference type="ARBA" id="ARBA00044633"/>
    </source>
</evidence>
<dbReference type="PROSITE" id="PS00104">
    <property type="entry name" value="EPSP_SYNTHASE_1"/>
    <property type="match status" value="1"/>
</dbReference>
<dbReference type="PANTHER" id="PTHR21090">
    <property type="entry name" value="AROM/DEHYDROQUINATE SYNTHASE"/>
    <property type="match status" value="1"/>
</dbReference>
<dbReference type="EMBL" id="KV454208">
    <property type="protein sequence ID" value="ODQ61664.1"/>
    <property type="molecule type" value="Genomic_DNA"/>
</dbReference>
<feature type="region of interest" description="3-dehydroquinate synthase" evidence="17">
    <location>
        <begin position="1"/>
        <end position="382"/>
    </location>
</feature>
<dbReference type="GO" id="GO:0009423">
    <property type="term" value="P:chorismate biosynthetic process"/>
    <property type="evidence" value="ECO:0007669"/>
    <property type="project" value="UniProtKB-UniRule"/>
</dbReference>
<feature type="binding site" evidence="17">
    <location>
        <position position="160"/>
    </location>
    <ligand>
        <name>7-phospho-2-dehydro-3-deoxy-D-arabino-heptonate</name>
        <dbReference type="ChEBI" id="CHEBI:58394"/>
    </ligand>
</feature>
<dbReference type="HAMAP" id="MF_03143">
    <property type="entry name" value="Pentafunct_AroM"/>
    <property type="match status" value="1"/>
</dbReference>